<evidence type="ECO:0000313" key="2">
    <source>
        <dbReference type="EMBL" id="VAX06086.1"/>
    </source>
</evidence>
<dbReference type="InterPro" id="IPR012312">
    <property type="entry name" value="Hemerythrin-like"/>
</dbReference>
<protein>
    <submittedName>
        <fullName evidence="2">Hemerythrin domain protein</fullName>
    </submittedName>
</protein>
<feature type="domain" description="Hemerythrin-like" evidence="1">
    <location>
        <begin position="2"/>
        <end position="123"/>
    </location>
</feature>
<proteinExistence type="predicted"/>
<dbReference type="Gene3D" id="1.20.120.520">
    <property type="entry name" value="nmb1532 protein domain like"/>
    <property type="match status" value="1"/>
</dbReference>
<evidence type="ECO:0000259" key="1">
    <source>
        <dbReference type="Pfam" id="PF01814"/>
    </source>
</evidence>
<dbReference type="PANTHER" id="PTHR39966">
    <property type="entry name" value="BLL2471 PROTEIN-RELATED"/>
    <property type="match status" value="1"/>
</dbReference>
<dbReference type="Pfam" id="PF01814">
    <property type="entry name" value="Hemerythrin"/>
    <property type="match status" value="1"/>
</dbReference>
<sequence length="141" mass="16066">MITNVMSAEHHRCDEIFAQAEEAISNGDWDKGIASFRIFNDAMEQHFTMEENVLFPAVEQRTGMTSGPTQVMRMEHTQMRQLFADMNEAAEEKNQEKYLGLSETLLMVMQQHNTKEEQIVYVMADQSLGADAGQVLNQMGM</sequence>
<dbReference type="EMBL" id="UOFX01000011">
    <property type="protein sequence ID" value="VAX06086.1"/>
    <property type="molecule type" value="Genomic_DNA"/>
</dbReference>
<accession>A0A3B1AJI5</accession>
<name>A0A3B1AJI5_9ZZZZ</name>
<gene>
    <name evidence="2" type="ORF">MNBD_GAMMA26-910</name>
</gene>
<organism evidence="2">
    <name type="scientific">hydrothermal vent metagenome</name>
    <dbReference type="NCBI Taxonomy" id="652676"/>
    <lineage>
        <taxon>unclassified sequences</taxon>
        <taxon>metagenomes</taxon>
        <taxon>ecological metagenomes</taxon>
    </lineage>
</organism>
<dbReference type="PANTHER" id="PTHR39966:SF3">
    <property type="entry name" value="DUF438 DOMAIN-CONTAINING PROTEIN"/>
    <property type="match status" value="1"/>
</dbReference>
<reference evidence="2" key="1">
    <citation type="submission" date="2018-06" db="EMBL/GenBank/DDBJ databases">
        <authorList>
            <person name="Zhirakovskaya E."/>
        </authorList>
    </citation>
    <scope>NUCLEOTIDE SEQUENCE</scope>
</reference>
<dbReference type="GO" id="GO:0005886">
    <property type="term" value="C:plasma membrane"/>
    <property type="evidence" value="ECO:0007669"/>
    <property type="project" value="TreeGrafter"/>
</dbReference>
<dbReference type="AlphaFoldDB" id="A0A3B1AJI5"/>